<accession>A0AAV8WAH5</accession>
<organism evidence="3 4">
    <name type="scientific">Exocentrus adspersus</name>
    <dbReference type="NCBI Taxonomy" id="1586481"/>
    <lineage>
        <taxon>Eukaryota</taxon>
        <taxon>Metazoa</taxon>
        <taxon>Ecdysozoa</taxon>
        <taxon>Arthropoda</taxon>
        <taxon>Hexapoda</taxon>
        <taxon>Insecta</taxon>
        <taxon>Pterygota</taxon>
        <taxon>Neoptera</taxon>
        <taxon>Endopterygota</taxon>
        <taxon>Coleoptera</taxon>
        <taxon>Polyphaga</taxon>
        <taxon>Cucujiformia</taxon>
        <taxon>Chrysomeloidea</taxon>
        <taxon>Cerambycidae</taxon>
        <taxon>Lamiinae</taxon>
        <taxon>Acanthocinini</taxon>
        <taxon>Exocentrus</taxon>
    </lineage>
</organism>
<dbReference type="Gene3D" id="3.30.300.90">
    <property type="entry name" value="BolA-like"/>
    <property type="match status" value="1"/>
</dbReference>
<evidence type="ECO:0000256" key="1">
    <source>
        <dbReference type="ARBA" id="ARBA00005578"/>
    </source>
</evidence>
<dbReference type="AlphaFoldDB" id="A0AAV8WAH5"/>
<dbReference type="InterPro" id="IPR002634">
    <property type="entry name" value="BolA"/>
</dbReference>
<gene>
    <name evidence="3" type="ORF">NQ315_010102</name>
</gene>
<evidence type="ECO:0008006" key="5">
    <source>
        <dbReference type="Google" id="ProtNLM"/>
    </source>
</evidence>
<reference evidence="3 4" key="1">
    <citation type="journal article" date="2023" name="Insect Mol. Biol.">
        <title>Genome sequencing provides insights into the evolution of gene families encoding plant cell wall-degrading enzymes in longhorned beetles.</title>
        <authorList>
            <person name="Shin N.R."/>
            <person name="Okamura Y."/>
            <person name="Kirsch R."/>
            <person name="Pauchet Y."/>
        </authorList>
    </citation>
    <scope>NUCLEOTIDE SEQUENCE [LARGE SCALE GENOMIC DNA]</scope>
    <source>
        <strain evidence="3">EAD_L_NR</strain>
    </source>
</reference>
<proteinExistence type="inferred from homology"/>
<dbReference type="PANTHER" id="PTHR46188">
    <property type="entry name" value="BOLA-LIKE PROTEIN 3"/>
    <property type="match status" value="1"/>
</dbReference>
<dbReference type="SUPFAM" id="SSF82657">
    <property type="entry name" value="BolA-like"/>
    <property type="match status" value="1"/>
</dbReference>
<evidence type="ECO:0000256" key="2">
    <source>
        <dbReference type="RuleBase" id="RU003860"/>
    </source>
</evidence>
<evidence type="ECO:0000313" key="3">
    <source>
        <dbReference type="EMBL" id="KAJ8923524.1"/>
    </source>
</evidence>
<dbReference type="InterPro" id="IPR036065">
    <property type="entry name" value="BolA-like_sf"/>
</dbReference>
<dbReference type="Pfam" id="PF01722">
    <property type="entry name" value="BolA"/>
    <property type="match status" value="1"/>
</dbReference>
<dbReference type="EMBL" id="JANEYG010000004">
    <property type="protein sequence ID" value="KAJ8923524.1"/>
    <property type="molecule type" value="Genomic_DNA"/>
</dbReference>
<evidence type="ECO:0000313" key="4">
    <source>
        <dbReference type="Proteomes" id="UP001159042"/>
    </source>
</evidence>
<dbReference type="Proteomes" id="UP001159042">
    <property type="component" value="Unassembled WGS sequence"/>
</dbReference>
<dbReference type="GO" id="GO:0005759">
    <property type="term" value="C:mitochondrial matrix"/>
    <property type="evidence" value="ECO:0007669"/>
    <property type="project" value="TreeGrafter"/>
</dbReference>
<dbReference type="PANTHER" id="PTHR46188:SF1">
    <property type="entry name" value="BOLA-LIKE PROTEIN 3"/>
    <property type="match status" value="1"/>
</dbReference>
<comment type="caution">
    <text evidence="3">The sequence shown here is derived from an EMBL/GenBank/DDBJ whole genome shotgun (WGS) entry which is preliminary data.</text>
</comment>
<comment type="similarity">
    <text evidence="1 2">Belongs to the BolA/IbaG family.</text>
</comment>
<name>A0AAV8WAH5_9CUCU</name>
<protein>
    <recommendedName>
        <fullName evidence="5">BolA-like protein 3</fullName>
    </recommendedName>
</protein>
<keyword evidence="4" id="KW-1185">Reference proteome</keyword>
<sequence length="120" mass="13469">MLMLSKLFKQNLPQITPTSLLKSNINVIHILTPLSSQQKGPVTEADILGKLREKFPQAKIISVEDTSGGCGAMFNISVETNEFKGLSIMKQHRMIYDTLKEEIQHLHGLHLETKASNNRN</sequence>
<dbReference type="InterPro" id="IPR052275">
    <property type="entry name" value="Mt_Fe-S_assembly_factor"/>
</dbReference>